<proteinExistence type="predicted"/>
<comment type="caution">
    <text evidence="1">The sequence shown here is derived from an EMBL/GenBank/DDBJ whole genome shotgun (WGS) entry which is preliminary data.</text>
</comment>
<sequence>MVRIQREGERVILNHHWGLIPHWAKDDSISAKLNNARGETVHENPSFQTGCTSC</sequence>
<organism evidence="1 2">
    <name type="scientific">Limnobacter humi</name>
    <dbReference type="NCBI Taxonomy" id="1778671"/>
    <lineage>
        <taxon>Bacteria</taxon>
        <taxon>Pseudomonadati</taxon>
        <taxon>Pseudomonadota</taxon>
        <taxon>Betaproteobacteria</taxon>
        <taxon>Burkholderiales</taxon>
        <taxon>Burkholderiaceae</taxon>
        <taxon>Limnobacter</taxon>
    </lineage>
</organism>
<dbReference type="Pfam" id="PF02586">
    <property type="entry name" value="SRAP"/>
    <property type="match status" value="1"/>
</dbReference>
<dbReference type="InterPro" id="IPR003738">
    <property type="entry name" value="SRAP"/>
</dbReference>
<dbReference type="Proteomes" id="UP001204142">
    <property type="component" value="Unassembled WGS sequence"/>
</dbReference>
<reference evidence="1 2" key="1">
    <citation type="submission" date="2022-07" db="EMBL/GenBank/DDBJ databases">
        <authorList>
            <person name="Xamxidin M."/>
            <person name="Wu M."/>
        </authorList>
    </citation>
    <scope>NUCLEOTIDE SEQUENCE [LARGE SCALE GENOMIC DNA]</scope>
    <source>
        <strain evidence="1 2">NBRC 111650</strain>
    </source>
</reference>
<protein>
    <submittedName>
        <fullName evidence="1">SOS response-associated peptidase</fullName>
    </submittedName>
</protein>
<gene>
    <name evidence="1" type="ORF">NQT62_10090</name>
</gene>
<name>A0ABT1WIB0_9BURK</name>
<evidence type="ECO:0000313" key="2">
    <source>
        <dbReference type="Proteomes" id="UP001204142"/>
    </source>
</evidence>
<dbReference type="RefSeq" id="WP_256764574.1">
    <property type="nucleotide sequence ID" value="NZ_JANIGO010000003.1"/>
</dbReference>
<dbReference type="SUPFAM" id="SSF143081">
    <property type="entry name" value="BB1717-like"/>
    <property type="match status" value="1"/>
</dbReference>
<accession>A0ABT1WIB0</accession>
<evidence type="ECO:0000313" key="1">
    <source>
        <dbReference type="EMBL" id="MCQ8896781.1"/>
    </source>
</evidence>
<dbReference type="Gene3D" id="3.90.1680.10">
    <property type="entry name" value="SOS response associated peptidase-like"/>
    <property type="match status" value="1"/>
</dbReference>
<dbReference type="EMBL" id="JANIGO010000003">
    <property type="protein sequence ID" value="MCQ8896781.1"/>
    <property type="molecule type" value="Genomic_DNA"/>
</dbReference>
<keyword evidence="2" id="KW-1185">Reference proteome</keyword>
<dbReference type="InterPro" id="IPR036590">
    <property type="entry name" value="SRAP-like"/>
</dbReference>